<protein>
    <submittedName>
        <fullName evidence="2">Uncharacterized protein</fullName>
    </submittedName>
</protein>
<comment type="caution">
    <text evidence="2">The sequence shown here is derived from an EMBL/GenBank/DDBJ whole genome shotgun (WGS) entry which is preliminary data.</text>
</comment>
<organism evidence="2 3">
    <name type="scientific">Eschrichtius robustus</name>
    <name type="common">California gray whale</name>
    <name type="synonym">Eschrichtius gibbosus</name>
    <dbReference type="NCBI Taxonomy" id="9764"/>
    <lineage>
        <taxon>Eukaryota</taxon>
        <taxon>Metazoa</taxon>
        <taxon>Chordata</taxon>
        <taxon>Craniata</taxon>
        <taxon>Vertebrata</taxon>
        <taxon>Euteleostomi</taxon>
        <taxon>Mammalia</taxon>
        <taxon>Eutheria</taxon>
        <taxon>Laurasiatheria</taxon>
        <taxon>Artiodactyla</taxon>
        <taxon>Whippomorpha</taxon>
        <taxon>Cetacea</taxon>
        <taxon>Mysticeti</taxon>
        <taxon>Eschrichtiidae</taxon>
        <taxon>Eschrichtius</taxon>
    </lineage>
</organism>
<sequence length="121" mass="13707">MSKETRTLSAQRHLSLSREEDEDLPLRMNRSWDTSKHFASRSQTCRMTVNCFTVRLKIKPGVPGHQESSTSSPQQQDLNQGASLVAQWLRICLLMQGTRVRALVWEDPTCHGATGPVSHNY</sequence>
<feature type="region of interest" description="Disordered" evidence="1">
    <location>
        <begin position="1"/>
        <end position="23"/>
    </location>
</feature>
<gene>
    <name evidence="2" type="ORF">J1605_007545</name>
</gene>
<reference evidence="2 3" key="1">
    <citation type="submission" date="2022-11" db="EMBL/GenBank/DDBJ databases">
        <title>Whole genome sequence of Eschrichtius robustus ER-17-0199.</title>
        <authorList>
            <person name="Bruniche-Olsen A."/>
            <person name="Black A.N."/>
            <person name="Fields C.J."/>
            <person name="Walden K."/>
            <person name="Dewoody J.A."/>
        </authorList>
    </citation>
    <scope>NUCLEOTIDE SEQUENCE [LARGE SCALE GENOMIC DNA]</scope>
    <source>
        <strain evidence="2">ER-17-0199</strain>
        <tissue evidence="2">Blubber</tissue>
    </source>
</reference>
<dbReference type="Proteomes" id="UP001159641">
    <property type="component" value="Unassembled WGS sequence"/>
</dbReference>
<accession>A0AB34GZU9</accession>
<dbReference type="AlphaFoldDB" id="A0AB34GZU9"/>
<keyword evidence="3" id="KW-1185">Reference proteome</keyword>
<evidence type="ECO:0000313" key="2">
    <source>
        <dbReference type="EMBL" id="KAJ8784989.1"/>
    </source>
</evidence>
<evidence type="ECO:0000256" key="1">
    <source>
        <dbReference type="SAM" id="MobiDB-lite"/>
    </source>
</evidence>
<dbReference type="EMBL" id="JAIQCJ010002027">
    <property type="protein sequence ID" value="KAJ8784989.1"/>
    <property type="molecule type" value="Genomic_DNA"/>
</dbReference>
<name>A0AB34GZU9_ESCRO</name>
<proteinExistence type="predicted"/>
<evidence type="ECO:0000313" key="3">
    <source>
        <dbReference type="Proteomes" id="UP001159641"/>
    </source>
</evidence>